<sequence>MAGARRKAWYKEHIIPIMRSHAADMSAAFLPSSPFYSKKLEKPATEIARRKGVLGHASPHNRAQIARGVELAEHAYRELLIRWSIKHAFRAIDFPLSGRNEVKKILMRHAALLPFISPDGRRDIGIKESLRQKNPKSKRYAMSKLGDAIAEMNRELDECLGFRRRKQFFHYFSQFYGGGIHYRKTIVAHHSDPDERE</sequence>
<accession>A0A7T9DJG2</accession>
<dbReference type="Proteomes" id="UP000596004">
    <property type="component" value="Chromosome"/>
</dbReference>
<dbReference type="EMBL" id="CP064981">
    <property type="protein sequence ID" value="QQR92454.1"/>
    <property type="molecule type" value="Genomic_DNA"/>
</dbReference>
<proteinExistence type="predicted"/>
<organism evidence="1">
    <name type="scientific">Candidatus Iainarchaeum sp</name>
    <dbReference type="NCBI Taxonomy" id="3101447"/>
    <lineage>
        <taxon>Archaea</taxon>
        <taxon>Candidatus Iainarchaeota</taxon>
        <taxon>Candidatus Iainarchaeia</taxon>
        <taxon>Candidatus Iainarchaeales</taxon>
        <taxon>Candidatus Iainarchaeaceae</taxon>
        <taxon>Candidatus Iainarchaeum</taxon>
    </lineage>
</organism>
<reference evidence="1" key="1">
    <citation type="submission" date="2020-11" db="EMBL/GenBank/DDBJ databases">
        <title>Connecting structure to function with the recovery of over 1000 high-quality activated sludge metagenome-assembled genomes encoding full-length rRNA genes using long-read sequencing.</title>
        <authorList>
            <person name="Singleton C.M."/>
            <person name="Petriglieri F."/>
            <person name="Kristensen J.M."/>
            <person name="Kirkegaard R.H."/>
            <person name="Michaelsen T.Y."/>
            <person name="Andersen M.H."/>
            <person name="Karst S.M."/>
            <person name="Dueholm M.S."/>
            <person name="Nielsen P.H."/>
            <person name="Albertsen M."/>
        </authorList>
    </citation>
    <scope>NUCLEOTIDE SEQUENCE</scope>
    <source>
        <strain evidence="1">Fred_18-Q3-R57-64_BAT3C.431</strain>
    </source>
</reference>
<name>A0A7T9DJG2_9ARCH</name>
<gene>
    <name evidence="1" type="ORF">IPJ89_04875</name>
</gene>
<protein>
    <submittedName>
        <fullName evidence="1">Uncharacterized protein</fullName>
    </submittedName>
</protein>
<evidence type="ECO:0000313" key="1">
    <source>
        <dbReference type="EMBL" id="QQR92454.1"/>
    </source>
</evidence>
<dbReference type="AlphaFoldDB" id="A0A7T9DJG2"/>